<evidence type="ECO:0000313" key="1">
    <source>
        <dbReference type="EMBL" id="CAI2377631.1"/>
    </source>
</evidence>
<dbReference type="Proteomes" id="UP001295684">
    <property type="component" value="Unassembled WGS sequence"/>
</dbReference>
<comment type="caution">
    <text evidence="1">The sequence shown here is derived from an EMBL/GenBank/DDBJ whole genome shotgun (WGS) entry which is preliminary data.</text>
</comment>
<keyword evidence="2" id="KW-1185">Reference proteome</keyword>
<dbReference type="EMBL" id="CAMPGE010019286">
    <property type="protein sequence ID" value="CAI2377631.1"/>
    <property type="molecule type" value="Genomic_DNA"/>
</dbReference>
<dbReference type="AlphaFoldDB" id="A0AAD2D2D6"/>
<name>A0AAD2D2D6_EUPCR</name>
<organism evidence="1 2">
    <name type="scientific">Euplotes crassus</name>
    <dbReference type="NCBI Taxonomy" id="5936"/>
    <lineage>
        <taxon>Eukaryota</taxon>
        <taxon>Sar</taxon>
        <taxon>Alveolata</taxon>
        <taxon>Ciliophora</taxon>
        <taxon>Intramacronucleata</taxon>
        <taxon>Spirotrichea</taxon>
        <taxon>Hypotrichia</taxon>
        <taxon>Euplotida</taxon>
        <taxon>Euplotidae</taxon>
        <taxon>Moneuplotes</taxon>
    </lineage>
</organism>
<proteinExistence type="predicted"/>
<evidence type="ECO:0000313" key="2">
    <source>
        <dbReference type="Proteomes" id="UP001295684"/>
    </source>
</evidence>
<accession>A0AAD2D2D6</accession>
<sequence length="233" mass="27915">MKLYRFSESKKYDSPYKELSDKNEFKLGSFEKFNPEKVTIIKNQGYINKNQNTDRDGSRIKHSSFWHKLNNTVNKINEFVVEDKDEYSLKKGHFKSLRKDSCDLHKNRIDKEIKKSKNRNARSFRRKPKIILPRVSRIFTRNKSVDNYSKRDKVSQFTHARNSSDLSTLKEVQLPRFRIKRPRKFLAEFTHIEPDFNLSSNRMLVPPPSIFRHLTTRKRNLERCLETPSDIYK</sequence>
<reference evidence="1" key="1">
    <citation type="submission" date="2023-07" db="EMBL/GenBank/DDBJ databases">
        <authorList>
            <consortium name="AG Swart"/>
            <person name="Singh M."/>
            <person name="Singh A."/>
            <person name="Seah K."/>
            <person name="Emmerich C."/>
        </authorList>
    </citation>
    <scope>NUCLEOTIDE SEQUENCE</scope>
    <source>
        <strain evidence="1">DP1</strain>
    </source>
</reference>
<gene>
    <name evidence="1" type="ORF">ECRASSUSDP1_LOCUS19019</name>
</gene>
<protein>
    <submittedName>
        <fullName evidence="1">Uncharacterized protein</fullName>
    </submittedName>
</protein>